<keyword evidence="4" id="KW-1185">Reference proteome</keyword>
<feature type="domain" description="HTH psq-type" evidence="1">
    <location>
        <begin position="1"/>
        <end position="33"/>
    </location>
</feature>
<gene>
    <name evidence="2" type="ORF">DPMN_081284</name>
    <name evidence="3" type="ORF">DPMN_085631</name>
</gene>
<reference evidence="2" key="2">
    <citation type="submission" date="2020-11" db="EMBL/GenBank/DDBJ databases">
        <authorList>
            <person name="McCartney M.A."/>
            <person name="Auch B."/>
            <person name="Kono T."/>
            <person name="Mallez S."/>
            <person name="Becker A."/>
            <person name="Gohl D.M."/>
            <person name="Silverstein K.A.T."/>
            <person name="Koren S."/>
            <person name="Bechman K.B."/>
            <person name="Herman A."/>
            <person name="Abrahante J.E."/>
            <person name="Garbe J."/>
        </authorList>
    </citation>
    <scope>NUCLEOTIDE SEQUENCE</scope>
    <source>
        <strain evidence="2">Duluth1</strain>
        <tissue evidence="2">Whole animal</tissue>
    </source>
</reference>
<reference evidence="2" key="1">
    <citation type="journal article" date="2019" name="bioRxiv">
        <title>The Genome of the Zebra Mussel, Dreissena polymorpha: A Resource for Invasive Species Research.</title>
        <authorList>
            <person name="McCartney M.A."/>
            <person name="Auch B."/>
            <person name="Kono T."/>
            <person name="Mallez S."/>
            <person name="Zhang Y."/>
            <person name="Obille A."/>
            <person name="Becker A."/>
            <person name="Abrahante J.E."/>
            <person name="Garbe J."/>
            <person name="Badalamenti J.P."/>
            <person name="Herman A."/>
            <person name="Mangelson H."/>
            <person name="Liachko I."/>
            <person name="Sullivan S."/>
            <person name="Sone E.D."/>
            <person name="Koren S."/>
            <person name="Silverstein K.A.T."/>
            <person name="Beckman K.B."/>
            <person name="Gohl D.M."/>
        </authorList>
    </citation>
    <scope>NUCLEOTIDE SEQUENCE</scope>
    <source>
        <strain evidence="2">Duluth1</strain>
        <tissue evidence="2">Whole animal</tissue>
    </source>
</reference>
<comment type="caution">
    <text evidence="2">The sequence shown here is derived from an EMBL/GenBank/DDBJ whole genome shotgun (WGS) entry which is preliminary data.</text>
</comment>
<dbReference type="SUPFAM" id="SSF46689">
    <property type="entry name" value="Homeodomain-like"/>
    <property type="match status" value="1"/>
</dbReference>
<dbReference type="InterPro" id="IPR007889">
    <property type="entry name" value="HTH_Psq"/>
</dbReference>
<dbReference type="GO" id="GO:0003677">
    <property type="term" value="F:DNA binding"/>
    <property type="evidence" value="ECO:0007669"/>
    <property type="project" value="InterPro"/>
</dbReference>
<evidence type="ECO:0000313" key="4">
    <source>
        <dbReference type="Proteomes" id="UP000828390"/>
    </source>
</evidence>
<dbReference type="InterPro" id="IPR009057">
    <property type="entry name" value="Homeodomain-like_sf"/>
</dbReference>
<name>A0A9D3Y5Q5_DREPO</name>
<proteinExistence type="predicted"/>
<dbReference type="Proteomes" id="UP000828390">
    <property type="component" value="Unassembled WGS sequence"/>
</dbReference>
<accession>A0A9D3Y5Q5</accession>
<evidence type="ECO:0000313" key="3">
    <source>
        <dbReference type="EMBL" id="KAH3698112.1"/>
    </source>
</evidence>
<dbReference type="EMBL" id="JAIWYP010000016">
    <property type="protein sequence ID" value="KAH3693845.1"/>
    <property type="molecule type" value="Genomic_DNA"/>
</dbReference>
<dbReference type="Gene3D" id="1.10.10.60">
    <property type="entry name" value="Homeodomain-like"/>
    <property type="match status" value="1"/>
</dbReference>
<dbReference type="Pfam" id="PF05225">
    <property type="entry name" value="HTH_psq"/>
    <property type="match status" value="1"/>
</dbReference>
<evidence type="ECO:0000313" key="2">
    <source>
        <dbReference type="EMBL" id="KAH3693845.1"/>
    </source>
</evidence>
<dbReference type="AlphaFoldDB" id="A0A9D3Y5Q5"/>
<organism evidence="2 4">
    <name type="scientific">Dreissena polymorpha</name>
    <name type="common">Zebra mussel</name>
    <name type="synonym">Mytilus polymorpha</name>
    <dbReference type="NCBI Taxonomy" id="45954"/>
    <lineage>
        <taxon>Eukaryota</taxon>
        <taxon>Metazoa</taxon>
        <taxon>Spiralia</taxon>
        <taxon>Lophotrochozoa</taxon>
        <taxon>Mollusca</taxon>
        <taxon>Bivalvia</taxon>
        <taxon>Autobranchia</taxon>
        <taxon>Heteroconchia</taxon>
        <taxon>Euheterodonta</taxon>
        <taxon>Imparidentia</taxon>
        <taxon>Neoheterodontei</taxon>
        <taxon>Myida</taxon>
        <taxon>Dreissenoidea</taxon>
        <taxon>Dreissenidae</taxon>
        <taxon>Dreissena</taxon>
    </lineage>
</organism>
<sequence length="75" mass="8094">MDMAVKDLGNGVAIRKAAEKYSVPKSTLSDLLTGRVVAVKSWGNEIQLCLKDEKQLIGIATERAEIGIGFTKCTL</sequence>
<dbReference type="EMBL" id="JAIWYP010000016">
    <property type="protein sequence ID" value="KAH3698112.1"/>
    <property type="molecule type" value="Genomic_DNA"/>
</dbReference>
<protein>
    <recommendedName>
        <fullName evidence="1">HTH psq-type domain-containing protein</fullName>
    </recommendedName>
</protein>
<evidence type="ECO:0000259" key="1">
    <source>
        <dbReference type="Pfam" id="PF05225"/>
    </source>
</evidence>